<protein>
    <submittedName>
        <fullName evidence="2">Uncharacterized protein</fullName>
    </submittedName>
</protein>
<feature type="compositionally biased region" description="Basic and acidic residues" evidence="1">
    <location>
        <begin position="26"/>
        <end position="63"/>
    </location>
</feature>
<name>A0A0F9UA01_9ZZZZ</name>
<organism evidence="2">
    <name type="scientific">marine sediment metagenome</name>
    <dbReference type="NCBI Taxonomy" id="412755"/>
    <lineage>
        <taxon>unclassified sequences</taxon>
        <taxon>metagenomes</taxon>
        <taxon>ecological metagenomes</taxon>
    </lineage>
</organism>
<gene>
    <name evidence="2" type="ORF">LCGC14_0231320</name>
</gene>
<sequence>MSKGKNSSKNFKGDGKQVSHRGHKYWTHEERQGHEAFQRDIASRKADREARRESRRQVRETNQ</sequence>
<feature type="region of interest" description="Disordered" evidence="1">
    <location>
        <begin position="1"/>
        <end position="63"/>
    </location>
</feature>
<proteinExistence type="predicted"/>
<dbReference type="AlphaFoldDB" id="A0A0F9UA01"/>
<dbReference type="EMBL" id="LAZR01000113">
    <property type="protein sequence ID" value="KKN90020.1"/>
    <property type="molecule type" value="Genomic_DNA"/>
</dbReference>
<feature type="compositionally biased region" description="Low complexity" evidence="1">
    <location>
        <begin position="1"/>
        <end position="10"/>
    </location>
</feature>
<accession>A0A0F9UA01</accession>
<evidence type="ECO:0000256" key="1">
    <source>
        <dbReference type="SAM" id="MobiDB-lite"/>
    </source>
</evidence>
<comment type="caution">
    <text evidence="2">The sequence shown here is derived from an EMBL/GenBank/DDBJ whole genome shotgun (WGS) entry which is preliminary data.</text>
</comment>
<reference evidence="2" key="1">
    <citation type="journal article" date="2015" name="Nature">
        <title>Complex archaea that bridge the gap between prokaryotes and eukaryotes.</title>
        <authorList>
            <person name="Spang A."/>
            <person name="Saw J.H."/>
            <person name="Jorgensen S.L."/>
            <person name="Zaremba-Niedzwiedzka K."/>
            <person name="Martijn J."/>
            <person name="Lind A.E."/>
            <person name="van Eijk R."/>
            <person name="Schleper C."/>
            <person name="Guy L."/>
            <person name="Ettema T.J."/>
        </authorList>
    </citation>
    <scope>NUCLEOTIDE SEQUENCE</scope>
</reference>
<evidence type="ECO:0000313" key="2">
    <source>
        <dbReference type="EMBL" id="KKN90020.1"/>
    </source>
</evidence>